<organism evidence="3 4">
    <name type="scientific">Ruminobacter amylophilus</name>
    <dbReference type="NCBI Taxonomy" id="867"/>
    <lineage>
        <taxon>Bacteria</taxon>
        <taxon>Pseudomonadati</taxon>
        <taxon>Pseudomonadota</taxon>
        <taxon>Gammaproteobacteria</taxon>
        <taxon>Aeromonadales</taxon>
        <taxon>Succinivibrionaceae</taxon>
        <taxon>Ruminobacter</taxon>
    </lineage>
</organism>
<feature type="transmembrane region" description="Helical" evidence="2">
    <location>
        <begin position="77"/>
        <end position="103"/>
    </location>
</feature>
<proteinExistence type="predicted"/>
<keyword evidence="2" id="KW-0812">Transmembrane</keyword>
<sequence>MRGGDLNDGYNRDYRNNENRVERNGQQEYSNPFPCEENNLRNVERFGFQPSGREKASIRVEAQNCSVFMHMGLWSNVASVILAMLDATTVLGILSLVFTLIGLSKVKKFFTRVNSEENRKFAAGTAYTYWASIGVQVIMIILMMKGFISSLDHSSDSEDGDVYDFVFQGLSGLEIGVMLLCTVAVILISLYMLYAWLRLHKALKAYY</sequence>
<keyword evidence="2" id="KW-1133">Transmembrane helix</keyword>
<protein>
    <submittedName>
        <fullName evidence="3">Uncharacterized protein</fullName>
    </submittedName>
</protein>
<feature type="transmembrane region" description="Helical" evidence="2">
    <location>
        <begin position="175"/>
        <end position="197"/>
    </location>
</feature>
<name>A0A662ZE93_9GAMM</name>
<reference evidence="3 4" key="1">
    <citation type="submission" date="2016-10" db="EMBL/GenBank/DDBJ databases">
        <authorList>
            <person name="Varghese N."/>
            <person name="Submissions S."/>
        </authorList>
    </citation>
    <scope>NUCLEOTIDE SEQUENCE [LARGE SCALE GENOMIC DNA]</scope>
    <source>
        <strain evidence="3 4">DSM 1361</strain>
    </source>
</reference>
<keyword evidence="4" id="KW-1185">Reference proteome</keyword>
<dbReference type="EMBL" id="FOXF01000002">
    <property type="protein sequence ID" value="SFP01764.1"/>
    <property type="molecule type" value="Genomic_DNA"/>
</dbReference>
<feature type="compositionally biased region" description="Basic and acidic residues" evidence="1">
    <location>
        <begin position="10"/>
        <end position="25"/>
    </location>
</feature>
<dbReference type="AlphaFoldDB" id="A0A662ZE93"/>
<dbReference type="Proteomes" id="UP000243745">
    <property type="component" value="Unassembled WGS sequence"/>
</dbReference>
<evidence type="ECO:0000256" key="2">
    <source>
        <dbReference type="SAM" id="Phobius"/>
    </source>
</evidence>
<gene>
    <name evidence="3" type="ORF">SAMN02910344_00207</name>
</gene>
<accession>A0A662ZE93</accession>
<dbReference type="RefSeq" id="WP_031578421.1">
    <property type="nucleotide sequence ID" value="NZ_FOXF01000002.1"/>
</dbReference>
<keyword evidence="2" id="KW-0472">Membrane</keyword>
<feature type="region of interest" description="Disordered" evidence="1">
    <location>
        <begin position="1"/>
        <end position="36"/>
    </location>
</feature>
<evidence type="ECO:0000313" key="3">
    <source>
        <dbReference type="EMBL" id="SFP01764.1"/>
    </source>
</evidence>
<evidence type="ECO:0000256" key="1">
    <source>
        <dbReference type="SAM" id="MobiDB-lite"/>
    </source>
</evidence>
<feature type="transmembrane region" description="Helical" evidence="2">
    <location>
        <begin position="124"/>
        <end position="148"/>
    </location>
</feature>
<evidence type="ECO:0000313" key="4">
    <source>
        <dbReference type="Proteomes" id="UP000243745"/>
    </source>
</evidence>